<feature type="repeat" description="TPR" evidence="3">
    <location>
        <begin position="317"/>
        <end position="350"/>
    </location>
</feature>
<dbReference type="InterPro" id="IPR019734">
    <property type="entry name" value="TPR_rpt"/>
</dbReference>
<dbReference type="SMART" id="SM00028">
    <property type="entry name" value="TPR"/>
    <property type="match status" value="6"/>
</dbReference>
<dbReference type="Gene3D" id="1.25.40.10">
    <property type="entry name" value="Tetratricopeptide repeat domain"/>
    <property type="match status" value="4"/>
</dbReference>
<proteinExistence type="predicted"/>
<dbReference type="SUPFAM" id="SSF48452">
    <property type="entry name" value="TPR-like"/>
    <property type="match status" value="1"/>
</dbReference>
<dbReference type="Pfam" id="PF14559">
    <property type="entry name" value="TPR_19"/>
    <property type="match status" value="1"/>
</dbReference>
<dbReference type="SUPFAM" id="SSF48439">
    <property type="entry name" value="Protein prenylyltransferase"/>
    <property type="match status" value="1"/>
</dbReference>
<dbReference type="PROSITE" id="PS50005">
    <property type="entry name" value="TPR"/>
    <property type="match status" value="5"/>
</dbReference>
<evidence type="ECO:0000313" key="4">
    <source>
        <dbReference type="EMBL" id="HHE55251.1"/>
    </source>
</evidence>
<dbReference type="InterPro" id="IPR011990">
    <property type="entry name" value="TPR-like_helical_dom_sf"/>
</dbReference>
<dbReference type="PROSITE" id="PS50293">
    <property type="entry name" value="TPR_REGION"/>
    <property type="match status" value="5"/>
</dbReference>
<comment type="caution">
    <text evidence="4">The sequence shown here is derived from an EMBL/GenBank/DDBJ whole genome shotgun (WGS) entry which is preliminary data.</text>
</comment>
<keyword evidence="2 3" id="KW-0802">TPR repeat</keyword>
<evidence type="ECO:0000256" key="3">
    <source>
        <dbReference type="PROSITE-ProRule" id="PRU00339"/>
    </source>
</evidence>
<sequence length="522" mass="61195">VNMWRKIIFSGLIILILMSSVLAQDKRKIALLPFFNEKPNSQYNWMAFGLEYYLRNKLSVLSGFYLPEKKVLKKVLDEVGYGKAPLDERVIYHIGRYAKVEMTISGSFFVDNGIITLKILYSNAYNGTTIFSSQLRKPVNQFFELGNQVIEQLISLTGIRVSPLEKRLLSFTLTNSVPAFESFIKAYMENNTPNARIEKVTSLFRQAIQKDPEFWEAYYNLGIVYFNAENYPKALEQFNKVISALPNFSKPYYGRGLIYLKQGNYDLALKDFERVKEINPNDYKAYHYLGRVLRKQKKFDEAEKSLKKATEINPDFAPAYFEWGNVYYDKKIFRKAIEYYRTAAELDPQNYEYHLRLGDCYYRSQVFYSALSELDKSIELQPDNPYAYFLKGLTIYKQAVIEELISAFLELLTAQDTQSAELIKINKRRRHNNSLRMDPIKKKQVYLDMAIAFTNAIKYKPDFKEAIFNLALTHHEMKNYDLAEKYYILVLTLDDSLLRVYLKLAELYTETGRKDLALEQYR</sequence>
<dbReference type="Pfam" id="PF13181">
    <property type="entry name" value="TPR_8"/>
    <property type="match status" value="1"/>
</dbReference>
<feature type="non-terminal residue" evidence="4">
    <location>
        <position position="522"/>
    </location>
</feature>
<gene>
    <name evidence="4" type="ORF">ENL21_05670</name>
</gene>
<dbReference type="AlphaFoldDB" id="A0A7V5H3N3"/>
<dbReference type="InterPro" id="IPR006597">
    <property type="entry name" value="Sel1-like"/>
</dbReference>
<feature type="repeat" description="TPR" evidence="3">
    <location>
        <begin position="283"/>
        <end position="316"/>
    </location>
</feature>
<evidence type="ECO:0000256" key="2">
    <source>
        <dbReference type="ARBA" id="ARBA00022803"/>
    </source>
</evidence>
<dbReference type="EMBL" id="DRTD01000417">
    <property type="protein sequence ID" value="HHE55251.1"/>
    <property type="molecule type" value="Genomic_DNA"/>
</dbReference>
<accession>A0A7V5H3N3</accession>
<dbReference type="Pfam" id="PF00515">
    <property type="entry name" value="TPR_1"/>
    <property type="match status" value="2"/>
</dbReference>
<feature type="repeat" description="TPR" evidence="3">
    <location>
        <begin position="351"/>
        <end position="384"/>
    </location>
</feature>
<dbReference type="Proteomes" id="UP000886111">
    <property type="component" value="Unassembled WGS sequence"/>
</dbReference>
<feature type="non-terminal residue" evidence="4">
    <location>
        <position position="1"/>
    </location>
</feature>
<dbReference type="Pfam" id="PF13414">
    <property type="entry name" value="TPR_11"/>
    <property type="match status" value="1"/>
</dbReference>
<feature type="repeat" description="TPR" evidence="3">
    <location>
        <begin position="249"/>
        <end position="282"/>
    </location>
</feature>
<dbReference type="SMART" id="SM00671">
    <property type="entry name" value="SEL1"/>
    <property type="match status" value="3"/>
</dbReference>
<evidence type="ECO:0000256" key="1">
    <source>
        <dbReference type="ARBA" id="ARBA00022737"/>
    </source>
</evidence>
<dbReference type="PANTHER" id="PTHR44943:SF8">
    <property type="entry name" value="TPR REPEAT-CONTAINING PROTEIN MJ0263"/>
    <property type="match status" value="1"/>
</dbReference>
<reference evidence="4" key="1">
    <citation type="journal article" date="2020" name="mSystems">
        <title>Genome- and Community-Level Interaction Insights into Carbon Utilization and Element Cycling Functions of Hydrothermarchaeota in Hydrothermal Sediment.</title>
        <authorList>
            <person name="Zhou Z."/>
            <person name="Liu Y."/>
            <person name="Xu W."/>
            <person name="Pan J."/>
            <person name="Luo Z.H."/>
            <person name="Li M."/>
        </authorList>
    </citation>
    <scope>NUCLEOTIDE SEQUENCE [LARGE SCALE GENOMIC DNA]</scope>
    <source>
        <strain evidence="4">HyVt-76</strain>
    </source>
</reference>
<organism evidence="4">
    <name type="scientific">Caldithrix abyssi</name>
    <dbReference type="NCBI Taxonomy" id="187145"/>
    <lineage>
        <taxon>Bacteria</taxon>
        <taxon>Pseudomonadati</taxon>
        <taxon>Calditrichota</taxon>
        <taxon>Calditrichia</taxon>
        <taxon>Calditrichales</taxon>
        <taxon>Calditrichaceae</taxon>
        <taxon>Caldithrix</taxon>
    </lineage>
</organism>
<dbReference type="PANTHER" id="PTHR44943">
    <property type="entry name" value="CELLULOSE SYNTHASE OPERON PROTEIN C"/>
    <property type="match status" value="1"/>
</dbReference>
<keyword evidence="1" id="KW-0677">Repeat</keyword>
<protein>
    <submittedName>
        <fullName evidence="4">Tetratricopeptide repeat protein</fullName>
    </submittedName>
</protein>
<name>A0A7V5H3N3_CALAY</name>
<dbReference type="InterPro" id="IPR051685">
    <property type="entry name" value="Ycf3/AcsC/BcsC/TPR_MFPF"/>
</dbReference>
<feature type="repeat" description="TPR" evidence="3">
    <location>
        <begin position="215"/>
        <end position="248"/>
    </location>
</feature>